<name>A0A6J7MZ34_9ZZZZ</name>
<dbReference type="Pfam" id="PF00107">
    <property type="entry name" value="ADH_zinc_N"/>
    <property type="match status" value="1"/>
</dbReference>
<protein>
    <submittedName>
        <fullName evidence="7">Unannotated protein</fullName>
    </submittedName>
</protein>
<dbReference type="Pfam" id="PF08240">
    <property type="entry name" value="ADH_N"/>
    <property type="match status" value="1"/>
</dbReference>
<dbReference type="InterPro" id="IPR011032">
    <property type="entry name" value="GroES-like_sf"/>
</dbReference>
<dbReference type="EMBL" id="CAFBRY010000011">
    <property type="protein sequence ID" value="CAB5142744.1"/>
    <property type="molecule type" value="Genomic_DNA"/>
</dbReference>
<dbReference type="InterPro" id="IPR050129">
    <property type="entry name" value="Zn_alcohol_dh"/>
</dbReference>
<keyword evidence="1" id="KW-0479">Metal-binding</keyword>
<dbReference type="EMBL" id="CAFABC010000009">
    <property type="protein sequence ID" value="CAB4821129.1"/>
    <property type="molecule type" value="Genomic_DNA"/>
</dbReference>
<evidence type="ECO:0000313" key="6">
    <source>
        <dbReference type="EMBL" id="CAB4821129.1"/>
    </source>
</evidence>
<dbReference type="InterPro" id="IPR020843">
    <property type="entry name" value="ER"/>
</dbReference>
<dbReference type="PROSITE" id="PS00059">
    <property type="entry name" value="ADH_ZINC"/>
    <property type="match status" value="1"/>
</dbReference>
<evidence type="ECO:0000256" key="1">
    <source>
        <dbReference type="ARBA" id="ARBA00022723"/>
    </source>
</evidence>
<dbReference type="PANTHER" id="PTHR43401:SF2">
    <property type="entry name" value="L-THREONINE 3-DEHYDROGENASE"/>
    <property type="match status" value="1"/>
</dbReference>
<dbReference type="GO" id="GO:0016491">
    <property type="term" value="F:oxidoreductase activity"/>
    <property type="evidence" value="ECO:0007669"/>
    <property type="project" value="UniProtKB-KW"/>
</dbReference>
<evidence type="ECO:0000256" key="2">
    <source>
        <dbReference type="ARBA" id="ARBA00022833"/>
    </source>
</evidence>
<evidence type="ECO:0000313" key="8">
    <source>
        <dbReference type="EMBL" id="CAB5142744.1"/>
    </source>
</evidence>
<evidence type="ECO:0000256" key="3">
    <source>
        <dbReference type="ARBA" id="ARBA00023002"/>
    </source>
</evidence>
<keyword evidence="3" id="KW-0560">Oxidoreductase</keyword>
<evidence type="ECO:0000259" key="4">
    <source>
        <dbReference type="SMART" id="SM00829"/>
    </source>
</evidence>
<dbReference type="PANTHER" id="PTHR43401">
    <property type="entry name" value="L-THREONINE 3-DEHYDROGENASE"/>
    <property type="match status" value="1"/>
</dbReference>
<keyword evidence="2" id="KW-0862">Zinc</keyword>
<reference evidence="7" key="1">
    <citation type="submission" date="2020-05" db="EMBL/GenBank/DDBJ databases">
        <authorList>
            <person name="Chiriac C."/>
            <person name="Salcher M."/>
            <person name="Ghai R."/>
            <person name="Kavagutti S V."/>
        </authorList>
    </citation>
    <scope>NUCLEOTIDE SEQUENCE</scope>
</reference>
<gene>
    <name evidence="5" type="ORF">UFOPK2731_01170</name>
    <name evidence="6" type="ORF">UFOPK3161_00562</name>
    <name evidence="7" type="ORF">UFOPK3990_00561</name>
    <name evidence="8" type="ORF">UFOPK4427_00596</name>
</gene>
<dbReference type="Gene3D" id="3.90.180.10">
    <property type="entry name" value="Medium-chain alcohol dehydrogenases, catalytic domain"/>
    <property type="match status" value="1"/>
</dbReference>
<dbReference type="AlphaFoldDB" id="A0A6J7MZ34"/>
<dbReference type="InterPro" id="IPR036291">
    <property type="entry name" value="NAD(P)-bd_dom_sf"/>
</dbReference>
<dbReference type="SUPFAM" id="SSF50129">
    <property type="entry name" value="GroES-like"/>
    <property type="match status" value="1"/>
</dbReference>
<dbReference type="InterPro" id="IPR013154">
    <property type="entry name" value="ADH-like_N"/>
</dbReference>
<organism evidence="7">
    <name type="scientific">freshwater metagenome</name>
    <dbReference type="NCBI Taxonomy" id="449393"/>
    <lineage>
        <taxon>unclassified sequences</taxon>
        <taxon>metagenomes</taxon>
        <taxon>ecological metagenomes</taxon>
    </lineage>
</organism>
<dbReference type="SMART" id="SM00829">
    <property type="entry name" value="PKS_ER"/>
    <property type="match status" value="1"/>
</dbReference>
<dbReference type="InterPro" id="IPR002328">
    <property type="entry name" value="ADH_Zn_CS"/>
</dbReference>
<dbReference type="InterPro" id="IPR013149">
    <property type="entry name" value="ADH-like_C"/>
</dbReference>
<sequence length="347" mass="37431">MKRALITEINTLEIGEGKDPSPKSNEVIVKVEACGICATDRHIFAGVYPMDFPITLGHEYSGTVVEVGPEVKLLKIGDRVAVDPNVFCGICSFCRLGLVHLCSILTPLGITRPGGFAEYSAVPEQNAYLMPDSMSFEAGGMLEPLACAIRGIQLGDVKLGDATVVLGAGPMGICLIQLLRISGSSKIIVVEPNPVRQKLALDYGADVTVSPDEHLRDFVMEQTKGLGAHVVYEATGNSKVAESTLALVQRGGTVMWFGCCSKFDSIPISPFWVNDAEITIRGSFNNPFSHPIALELVSSGRISVENMVTDRIPLERLLEAMDHKNFPDAIKVTILPGMKSDLFNNRA</sequence>
<dbReference type="Gene3D" id="3.40.50.720">
    <property type="entry name" value="NAD(P)-binding Rossmann-like Domain"/>
    <property type="match status" value="1"/>
</dbReference>
<evidence type="ECO:0000313" key="7">
    <source>
        <dbReference type="EMBL" id="CAB4983619.1"/>
    </source>
</evidence>
<dbReference type="SUPFAM" id="SSF51735">
    <property type="entry name" value="NAD(P)-binding Rossmann-fold domains"/>
    <property type="match status" value="1"/>
</dbReference>
<dbReference type="EMBL" id="CAFBOQ010000011">
    <property type="protein sequence ID" value="CAB4983619.1"/>
    <property type="molecule type" value="Genomic_DNA"/>
</dbReference>
<dbReference type="EMBL" id="CAEZYO010000043">
    <property type="protein sequence ID" value="CAB4735963.1"/>
    <property type="molecule type" value="Genomic_DNA"/>
</dbReference>
<accession>A0A6J7MZ34</accession>
<evidence type="ECO:0000313" key="5">
    <source>
        <dbReference type="EMBL" id="CAB4735963.1"/>
    </source>
</evidence>
<feature type="domain" description="Enoyl reductase (ER)" evidence="4">
    <location>
        <begin position="7"/>
        <end position="304"/>
    </location>
</feature>
<dbReference type="GO" id="GO:0008270">
    <property type="term" value="F:zinc ion binding"/>
    <property type="evidence" value="ECO:0007669"/>
    <property type="project" value="InterPro"/>
</dbReference>
<proteinExistence type="predicted"/>
<dbReference type="CDD" id="cd08234">
    <property type="entry name" value="threonine_DH_like"/>
    <property type="match status" value="1"/>
</dbReference>